<evidence type="ECO:0000313" key="1">
    <source>
        <dbReference type="EMBL" id="ESP03320.1"/>
    </source>
</evidence>
<gene>
    <name evidence="1" type="ORF">LOTGIDRAFT_137523</name>
</gene>
<dbReference type="AlphaFoldDB" id="V4CLX3"/>
<name>V4CLX3_LOTGI</name>
<dbReference type="RefSeq" id="XP_009045993.1">
    <property type="nucleotide sequence ID" value="XM_009047745.1"/>
</dbReference>
<protein>
    <submittedName>
        <fullName evidence="1">Uncharacterized protein</fullName>
    </submittedName>
</protein>
<sequence length="58" mass="6309">CNLGTKSDTASRFVAPCSATSWLPTPQCATLSHVRLAYSSGFSLAYENRKNRPKSAIF</sequence>
<feature type="non-terminal residue" evidence="1">
    <location>
        <position position="1"/>
    </location>
</feature>
<dbReference type="CTD" id="20233920"/>
<keyword evidence="2" id="KW-1185">Reference proteome</keyword>
<proteinExistence type="predicted"/>
<reference evidence="1 2" key="1">
    <citation type="journal article" date="2013" name="Nature">
        <title>Insights into bilaterian evolution from three spiralian genomes.</title>
        <authorList>
            <person name="Simakov O."/>
            <person name="Marletaz F."/>
            <person name="Cho S.J."/>
            <person name="Edsinger-Gonzales E."/>
            <person name="Havlak P."/>
            <person name="Hellsten U."/>
            <person name="Kuo D.H."/>
            <person name="Larsson T."/>
            <person name="Lv J."/>
            <person name="Arendt D."/>
            <person name="Savage R."/>
            <person name="Osoegawa K."/>
            <person name="de Jong P."/>
            <person name="Grimwood J."/>
            <person name="Chapman J.A."/>
            <person name="Shapiro H."/>
            <person name="Aerts A."/>
            <person name="Otillar R.P."/>
            <person name="Terry A.Y."/>
            <person name="Boore J.L."/>
            <person name="Grigoriev I.V."/>
            <person name="Lindberg D.R."/>
            <person name="Seaver E.C."/>
            <person name="Weisblat D.A."/>
            <person name="Putnam N.H."/>
            <person name="Rokhsar D.S."/>
        </authorList>
    </citation>
    <scope>NUCLEOTIDE SEQUENCE [LARGE SCALE GENOMIC DNA]</scope>
</reference>
<evidence type="ECO:0000313" key="2">
    <source>
        <dbReference type="Proteomes" id="UP000030746"/>
    </source>
</evidence>
<organism evidence="1 2">
    <name type="scientific">Lottia gigantea</name>
    <name type="common">Giant owl limpet</name>
    <dbReference type="NCBI Taxonomy" id="225164"/>
    <lineage>
        <taxon>Eukaryota</taxon>
        <taxon>Metazoa</taxon>
        <taxon>Spiralia</taxon>
        <taxon>Lophotrochozoa</taxon>
        <taxon>Mollusca</taxon>
        <taxon>Gastropoda</taxon>
        <taxon>Patellogastropoda</taxon>
        <taxon>Lottioidea</taxon>
        <taxon>Lottiidae</taxon>
        <taxon>Lottia</taxon>
    </lineage>
</organism>
<dbReference type="Proteomes" id="UP000030746">
    <property type="component" value="Unassembled WGS sequence"/>
</dbReference>
<dbReference type="EMBL" id="KB200049">
    <property type="protein sequence ID" value="ESP03320.1"/>
    <property type="molecule type" value="Genomic_DNA"/>
</dbReference>
<dbReference type="HOGENOM" id="CLU_2984977_0_0_1"/>
<accession>V4CLX3</accession>
<dbReference type="GeneID" id="20233920"/>
<dbReference type="KEGG" id="lgi:LOTGIDRAFT_137523"/>